<evidence type="ECO:0000256" key="4">
    <source>
        <dbReference type="RuleBase" id="RU003919"/>
    </source>
</evidence>
<dbReference type="SMART" id="SM01387">
    <property type="entry name" value="Ribosomal_S15"/>
    <property type="match status" value="1"/>
</dbReference>
<keyword evidence="3 5" id="KW-0699">rRNA-binding</keyword>
<dbReference type="InterPro" id="IPR000589">
    <property type="entry name" value="Ribosomal_uS15"/>
</dbReference>
<keyword evidence="3 5" id="KW-0694">RNA-binding</keyword>
<dbReference type="EMBL" id="MGJL01000033">
    <property type="protein sequence ID" value="OGN06882.1"/>
    <property type="molecule type" value="Genomic_DNA"/>
</dbReference>
<dbReference type="Gene3D" id="6.10.250.3130">
    <property type="match status" value="1"/>
</dbReference>
<organism evidence="7 8">
    <name type="scientific">Candidatus Yanofskybacteria bacterium RIFCSPHIGHO2_01_FULL_45_42</name>
    <dbReference type="NCBI Taxonomy" id="1802671"/>
    <lineage>
        <taxon>Bacteria</taxon>
        <taxon>Candidatus Yanofskyibacteriota</taxon>
    </lineage>
</organism>
<feature type="region of interest" description="Disordered" evidence="6">
    <location>
        <begin position="1"/>
        <end position="23"/>
    </location>
</feature>
<name>A0A1F8F164_9BACT</name>
<dbReference type="NCBIfam" id="TIGR00952">
    <property type="entry name" value="S15_bact"/>
    <property type="match status" value="1"/>
</dbReference>
<dbReference type="GO" id="GO:0003735">
    <property type="term" value="F:structural constituent of ribosome"/>
    <property type="evidence" value="ECO:0007669"/>
    <property type="project" value="InterPro"/>
</dbReference>
<protein>
    <recommendedName>
        <fullName evidence="3">Small ribosomal subunit protein uS15</fullName>
    </recommendedName>
</protein>
<sequence>MLTPKQKSKVIEPHKLHEKDTGSASAQIALFTEEIEKLAKHLKKNPKDNSSRVGLLKMVAKRKRLLDYLKCVDSKRYASLTKSLGLKPKA</sequence>
<dbReference type="InterPro" id="IPR005290">
    <property type="entry name" value="Ribosomal_uS15_bac-type"/>
</dbReference>
<comment type="function">
    <text evidence="3">Forms an intersubunit bridge (bridge B4) with the 23S rRNA of the 50S subunit in the ribosome.</text>
</comment>
<dbReference type="GO" id="GO:0022627">
    <property type="term" value="C:cytosolic small ribosomal subunit"/>
    <property type="evidence" value="ECO:0007669"/>
    <property type="project" value="TreeGrafter"/>
</dbReference>
<comment type="caution">
    <text evidence="7">The sequence shown here is derived from an EMBL/GenBank/DDBJ whole genome shotgun (WGS) entry which is preliminary data.</text>
</comment>
<dbReference type="GO" id="GO:0006412">
    <property type="term" value="P:translation"/>
    <property type="evidence" value="ECO:0007669"/>
    <property type="project" value="UniProtKB-UniRule"/>
</dbReference>
<keyword evidence="2 3" id="KW-0687">Ribonucleoprotein</keyword>
<reference evidence="7 8" key="1">
    <citation type="journal article" date="2016" name="Nat. Commun.">
        <title>Thousands of microbial genomes shed light on interconnected biogeochemical processes in an aquifer system.</title>
        <authorList>
            <person name="Anantharaman K."/>
            <person name="Brown C.T."/>
            <person name="Hug L.A."/>
            <person name="Sharon I."/>
            <person name="Castelle C.J."/>
            <person name="Probst A.J."/>
            <person name="Thomas B.C."/>
            <person name="Singh A."/>
            <person name="Wilkins M.J."/>
            <person name="Karaoz U."/>
            <person name="Brodie E.L."/>
            <person name="Williams K.H."/>
            <person name="Hubbard S.S."/>
            <person name="Banfield J.F."/>
        </authorList>
    </citation>
    <scope>NUCLEOTIDE SEQUENCE [LARGE SCALE GENOMIC DNA]</scope>
</reference>
<evidence type="ECO:0000256" key="2">
    <source>
        <dbReference type="ARBA" id="ARBA00023274"/>
    </source>
</evidence>
<gene>
    <name evidence="3" type="primary">rpsO</name>
    <name evidence="7" type="ORF">A2750_02935</name>
</gene>
<dbReference type="HAMAP" id="MF_01343_B">
    <property type="entry name" value="Ribosomal_uS15_B"/>
    <property type="match status" value="1"/>
</dbReference>
<dbReference type="SUPFAM" id="SSF47060">
    <property type="entry name" value="S15/NS1 RNA-binding domain"/>
    <property type="match status" value="1"/>
</dbReference>
<comment type="subunit">
    <text evidence="3">Part of the 30S ribosomal subunit. Forms a bridge to the 50S subunit in the 70S ribosome, contacting the 23S rRNA.</text>
</comment>
<comment type="function">
    <text evidence="3 5">One of the primary rRNA binding proteins, it binds directly to 16S rRNA where it helps nucleate assembly of the platform of the 30S subunit by binding and bridging several RNA helices of the 16S rRNA.</text>
</comment>
<evidence type="ECO:0000313" key="7">
    <source>
        <dbReference type="EMBL" id="OGN06882.1"/>
    </source>
</evidence>
<accession>A0A1F8F164</accession>
<proteinExistence type="inferred from homology"/>
<feature type="compositionally biased region" description="Basic and acidic residues" evidence="6">
    <location>
        <begin position="9"/>
        <end position="21"/>
    </location>
</feature>
<dbReference type="Proteomes" id="UP000178023">
    <property type="component" value="Unassembled WGS sequence"/>
</dbReference>
<dbReference type="PANTHER" id="PTHR23321">
    <property type="entry name" value="RIBOSOMAL PROTEIN S15, BACTERIAL AND ORGANELLAR"/>
    <property type="match status" value="1"/>
</dbReference>
<comment type="similarity">
    <text evidence="3 4">Belongs to the universal ribosomal protein uS15 family.</text>
</comment>
<evidence type="ECO:0000256" key="3">
    <source>
        <dbReference type="HAMAP-Rule" id="MF_01343"/>
    </source>
</evidence>
<dbReference type="PROSITE" id="PS00362">
    <property type="entry name" value="RIBOSOMAL_S15"/>
    <property type="match status" value="1"/>
</dbReference>
<evidence type="ECO:0000256" key="5">
    <source>
        <dbReference type="RuleBase" id="RU004524"/>
    </source>
</evidence>
<keyword evidence="1 3" id="KW-0689">Ribosomal protein</keyword>
<dbReference type="InterPro" id="IPR009068">
    <property type="entry name" value="uS15_NS1_RNA-bd_sf"/>
</dbReference>
<dbReference type="GO" id="GO:0019843">
    <property type="term" value="F:rRNA binding"/>
    <property type="evidence" value="ECO:0007669"/>
    <property type="project" value="UniProtKB-UniRule"/>
</dbReference>
<dbReference type="PANTHER" id="PTHR23321:SF26">
    <property type="entry name" value="SMALL RIBOSOMAL SUBUNIT PROTEIN US15M"/>
    <property type="match status" value="1"/>
</dbReference>
<dbReference type="Pfam" id="PF00312">
    <property type="entry name" value="Ribosomal_S15"/>
    <property type="match status" value="1"/>
</dbReference>
<dbReference type="CDD" id="cd00353">
    <property type="entry name" value="Ribosomal_S15p_S13e"/>
    <property type="match status" value="1"/>
</dbReference>
<evidence type="ECO:0000256" key="6">
    <source>
        <dbReference type="SAM" id="MobiDB-lite"/>
    </source>
</evidence>
<evidence type="ECO:0000256" key="1">
    <source>
        <dbReference type="ARBA" id="ARBA00022980"/>
    </source>
</evidence>
<dbReference type="AlphaFoldDB" id="A0A1F8F164"/>
<evidence type="ECO:0000313" key="8">
    <source>
        <dbReference type="Proteomes" id="UP000178023"/>
    </source>
</evidence>
<dbReference type="Gene3D" id="1.10.287.10">
    <property type="entry name" value="S15/NS1, RNA-binding"/>
    <property type="match status" value="1"/>
</dbReference>